<feature type="domain" description="FAD-binding PCMH-type" evidence="8">
    <location>
        <begin position="37"/>
        <end position="224"/>
    </location>
</feature>
<dbReference type="SUPFAM" id="SSF56176">
    <property type="entry name" value="FAD-binding/transporter-associated domain-like"/>
    <property type="match status" value="1"/>
</dbReference>
<keyword evidence="3" id="KW-0285">Flavoprotein</keyword>
<dbReference type="RefSeq" id="WP_225239565.1">
    <property type="nucleotide sequence ID" value="NZ_JAHYBX010000006.1"/>
</dbReference>
<dbReference type="InterPro" id="IPR016166">
    <property type="entry name" value="FAD-bd_PCMH"/>
</dbReference>
<dbReference type="EC" id="1.1.2.4" evidence="7"/>
<accession>A0ABS7YGH5</accession>
<evidence type="ECO:0000256" key="3">
    <source>
        <dbReference type="ARBA" id="ARBA00022630"/>
    </source>
</evidence>
<sequence>MIDEAFAAELTRVLGPDGVQLQPEQRSRYDHDIFEQGAQVPDAVLAPTSVEQLAQAVRLATAAGLAVVPRGGGMSYTGGYLSARPGFVTIDLRRMNRVRAINLEDMYITVEAGCTWNDVYRALEGSGCRTPYWGPLSGLLATVGGALSQNSIFFGAGQHGSAAESVLGMEVVLASGEVLATGAGNRVGGTPFSRWGGPDLTGLFVGDCGALGVKAVATLRLVPCARELAHASFGFETIEHMTRAQVELTRRGLPSECFGVDDYKIRNSSQMGNKLISGAKTLIDVAAAGKSLLSGVRSAAKVALSARSLADYPYSIHLTAEGASQAEVEARMAEIEKVAAECGGSVTEGAIPKVLRARPFVPLRSVLGFDGQRWVPVHAVLPLSRAVEAVEATERFFAERRALMEEHGIVYSPLTSNFYNSFLLEPCFYWYDEILPLHVEVLGEELTRPWRTRAANPAARAAVLQMRAELAAIYDRMGGIHFQIGRAYAYLDTLQPQAGAAVRQLKAVFDPRGLMNPGSLGL</sequence>
<evidence type="ECO:0000256" key="7">
    <source>
        <dbReference type="ARBA" id="ARBA00038897"/>
    </source>
</evidence>
<evidence type="ECO:0000256" key="4">
    <source>
        <dbReference type="ARBA" id="ARBA00022827"/>
    </source>
</evidence>
<protein>
    <recommendedName>
        <fullName evidence="7">D-lactate dehydrogenase (cytochrome)</fullName>
        <ecNumber evidence="7">1.1.2.4</ecNumber>
    </recommendedName>
</protein>
<dbReference type="Pfam" id="PF01565">
    <property type="entry name" value="FAD_binding_4"/>
    <property type="match status" value="1"/>
</dbReference>
<organism evidence="9 10">
    <name type="scientific">Massilia hydrophila</name>
    <dbReference type="NCBI Taxonomy" id="3044279"/>
    <lineage>
        <taxon>Bacteria</taxon>
        <taxon>Pseudomonadati</taxon>
        <taxon>Pseudomonadota</taxon>
        <taxon>Betaproteobacteria</taxon>
        <taxon>Burkholderiales</taxon>
        <taxon>Oxalobacteraceae</taxon>
        <taxon>Telluria group</taxon>
        <taxon>Massilia</taxon>
    </lineage>
</organism>
<dbReference type="InterPro" id="IPR016164">
    <property type="entry name" value="FAD-linked_Oxase-like_C"/>
</dbReference>
<proteinExistence type="inferred from homology"/>
<gene>
    <name evidence="9" type="ORF">LE190_15655</name>
</gene>
<evidence type="ECO:0000256" key="2">
    <source>
        <dbReference type="ARBA" id="ARBA00008000"/>
    </source>
</evidence>
<dbReference type="InterPro" id="IPR036318">
    <property type="entry name" value="FAD-bd_PCMH-like_sf"/>
</dbReference>
<dbReference type="PANTHER" id="PTHR11748:SF111">
    <property type="entry name" value="D-LACTATE DEHYDROGENASE, MITOCHONDRIAL-RELATED"/>
    <property type="match status" value="1"/>
</dbReference>
<keyword evidence="4" id="KW-0274">FAD</keyword>
<dbReference type="InterPro" id="IPR016169">
    <property type="entry name" value="FAD-bd_PCMH_sub2"/>
</dbReference>
<dbReference type="InterPro" id="IPR006094">
    <property type="entry name" value="Oxid_FAD_bind_N"/>
</dbReference>
<dbReference type="SUPFAM" id="SSF55103">
    <property type="entry name" value="FAD-linked oxidases, C-terminal domain"/>
    <property type="match status" value="1"/>
</dbReference>
<dbReference type="PROSITE" id="PS51387">
    <property type="entry name" value="FAD_PCMH"/>
    <property type="match status" value="1"/>
</dbReference>
<comment type="cofactor">
    <cofactor evidence="1">
        <name>FAD</name>
        <dbReference type="ChEBI" id="CHEBI:57692"/>
    </cofactor>
</comment>
<comment type="caution">
    <text evidence="9">The sequence shown here is derived from an EMBL/GenBank/DDBJ whole genome shotgun (WGS) entry which is preliminary data.</text>
</comment>
<evidence type="ECO:0000256" key="1">
    <source>
        <dbReference type="ARBA" id="ARBA00001974"/>
    </source>
</evidence>
<keyword evidence="10" id="KW-1185">Reference proteome</keyword>
<keyword evidence="5" id="KW-0809">Transit peptide</keyword>
<dbReference type="Pfam" id="PF02913">
    <property type="entry name" value="FAD-oxidase_C"/>
    <property type="match status" value="1"/>
</dbReference>
<name>A0ABS7YGH5_9BURK</name>
<dbReference type="Proteomes" id="UP001198602">
    <property type="component" value="Unassembled WGS sequence"/>
</dbReference>
<evidence type="ECO:0000259" key="8">
    <source>
        <dbReference type="PROSITE" id="PS51387"/>
    </source>
</evidence>
<comment type="similarity">
    <text evidence="2">Belongs to the FAD-binding oxidoreductase/transferase type 4 family.</text>
</comment>
<evidence type="ECO:0000313" key="10">
    <source>
        <dbReference type="Proteomes" id="UP001198602"/>
    </source>
</evidence>
<evidence type="ECO:0000313" key="9">
    <source>
        <dbReference type="EMBL" id="MCA1857349.1"/>
    </source>
</evidence>
<reference evidence="9 10" key="1">
    <citation type="submission" date="2021-07" db="EMBL/GenBank/DDBJ databases">
        <title>Characterization of Violacein-producing bacteria and related species.</title>
        <authorList>
            <person name="Wilson H.S."/>
            <person name="De Leon M.E."/>
        </authorList>
    </citation>
    <scope>NUCLEOTIDE SEQUENCE [LARGE SCALE GENOMIC DNA]</scope>
    <source>
        <strain evidence="9 10">HSC-2F05</strain>
    </source>
</reference>
<keyword evidence="6" id="KW-0560">Oxidoreductase</keyword>
<evidence type="ECO:0000256" key="6">
    <source>
        <dbReference type="ARBA" id="ARBA00023002"/>
    </source>
</evidence>
<dbReference type="InterPro" id="IPR004113">
    <property type="entry name" value="FAD-bd_oxidored_4_C"/>
</dbReference>
<dbReference type="EMBL" id="JAHYBX010000006">
    <property type="protein sequence ID" value="MCA1857349.1"/>
    <property type="molecule type" value="Genomic_DNA"/>
</dbReference>
<evidence type="ECO:0000256" key="5">
    <source>
        <dbReference type="ARBA" id="ARBA00022946"/>
    </source>
</evidence>
<dbReference type="Gene3D" id="3.30.465.10">
    <property type="match status" value="1"/>
</dbReference>
<dbReference type="PANTHER" id="PTHR11748">
    <property type="entry name" value="D-LACTATE DEHYDROGENASE"/>
    <property type="match status" value="1"/>
</dbReference>